<feature type="compositionally biased region" description="Basic and acidic residues" evidence="1">
    <location>
        <begin position="67"/>
        <end position="96"/>
    </location>
</feature>
<gene>
    <name evidence="2" type="ORF">ANN_05299</name>
</gene>
<organism evidence="2 3">
    <name type="scientific">Periplaneta americana</name>
    <name type="common">American cockroach</name>
    <name type="synonym">Blatta americana</name>
    <dbReference type="NCBI Taxonomy" id="6978"/>
    <lineage>
        <taxon>Eukaryota</taxon>
        <taxon>Metazoa</taxon>
        <taxon>Ecdysozoa</taxon>
        <taxon>Arthropoda</taxon>
        <taxon>Hexapoda</taxon>
        <taxon>Insecta</taxon>
        <taxon>Pterygota</taxon>
        <taxon>Neoptera</taxon>
        <taxon>Polyneoptera</taxon>
        <taxon>Dictyoptera</taxon>
        <taxon>Blattodea</taxon>
        <taxon>Blattoidea</taxon>
        <taxon>Blattidae</taxon>
        <taxon>Blattinae</taxon>
        <taxon>Periplaneta</taxon>
    </lineage>
</organism>
<keyword evidence="3" id="KW-1185">Reference proteome</keyword>
<protein>
    <submittedName>
        <fullName evidence="2">Uncharacterized protein</fullName>
    </submittedName>
</protein>
<feature type="region of interest" description="Disordered" evidence="1">
    <location>
        <begin position="67"/>
        <end position="138"/>
    </location>
</feature>
<dbReference type="EMBL" id="JAJSOF020000013">
    <property type="protein sequence ID" value="KAJ4443625.1"/>
    <property type="molecule type" value="Genomic_DNA"/>
</dbReference>
<reference evidence="2 3" key="1">
    <citation type="journal article" date="2022" name="Allergy">
        <title>Genome assembly and annotation of Periplaneta americana reveal a comprehensive cockroach allergen profile.</title>
        <authorList>
            <person name="Wang L."/>
            <person name="Xiong Q."/>
            <person name="Saelim N."/>
            <person name="Wang L."/>
            <person name="Nong W."/>
            <person name="Wan A.T."/>
            <person name="Shi M."/>
            <person name="Liu X."/>
            <person name="Cao Q."/>
            <person name="Hui J.H.L."/>
            <person name="Sookrung N."/>
            <person name="Leung T.F."/>
            <person name="Tungtrongchitr A."/>
            <person name="Tsui S.K.W."/>
        </authorList>
    </citation>
    <scope>NUCLEOTIDE SEQUENCE [LARGE SCALE GENOMIC DNA]</scope>
    <source>
        <strain evidence="2">PWHHKU_190912</strain>
    </source>
</reference>
<evidence type="ECO:0000313" key="2">
    <source>
        <dbReference type="EMBL" id="KAJ4443625.1"/>
    </source>
</evidence>
<feature type="compositionally biased region" description="Basic residues" evidence="1">
    <location>
        <begin position="114"/>
        <end position="126"/>
    </location>
</feature>
<comment type="caution">
    <text evidence="2">The sequence shown here is derived from an EMBL/GenBank/DDBJ whole genome shotgun (WGS) entry which is preliminary data.</text>
</comment>
<evidence type="ECO:0000256" key="1">
    <source>
        <dbReference type="SAM" id="MobiDB-lite"/>
    </source>
</evidence>
<evidence type="ECO:0000313" key="3">
    <source>
        <dbReference type="Proteomes" id="UP001148838"/>
    </source>
</evidence>
<accession>A0ABQ8TD97</accession>
<feature type="compositionally biased region" description="Basic and acidic residues" evidence="1">
    <location>
        <begin position="127"/>
        <end position="138"/>
    </location>
</feature>
<sequence>MVNRGLVLPYDHGGKFPTFQGKIDALRGEEKIITKKRFFIFVFFLKDHVYRRKPRMLEDLRQEITADRRSCGDRSSLRCMREISDPVGEYKENEGKAKRKRRRKGEQGEDENKKQKRTRGRRRERRKERTNGGNEIRR</sequence>
<proteinExistence type="predicted"/>
<dbReference type="Proteomes" id="UP001148838">
    <property type="component" value="Unassembled WGS sequence"/>
</dbReference>
<name>A0ABQ8TD97_PERAM</name>